<dbReference type="Proteomes" id="UP001147752">
    <property type="component" value="Unassembled WGS sequence"/>
</dbReference>
<sequence>MFKKINLIIKSPRLLSSTAVSPLSHFNTKPSSYGLLAPYKSRGYATAAEFPHQNYSWPITPSFTPYEVLNLPRGATYSKRHYYELVKIYHPDRPLTDHPLFRQLTAETRLQRYRIVVDAHELLSDPIKRAAYDRNGTGWSHTILDTTIARDARDSHGPNIYSNATWEDWEDWHNRHQGPQQHVVDQRTFSRLIILLVLFAGALQASWIGQMNNGYNDRLRGVTEESARVLQSRRDETIKQMTSNDARVQGFLIRRDPTGSGLKDNEQPVYQSELNPRRGLDGSSEGKNSREPAKSVD</sequence>
<dbReference type="GeneID" id="81457535"/>
<name>A0A9W9SQC6_9EURO</name>
<dbReference type="PROSITE" id="PS50076">
    <property type="entry name" value="DNAJ_2"/>
    <property type="match status" value="1"/>
</dbReference>
<keyword evidence="5" id="KW-1185">Reference proteome</keyword>
<dbReference type="OrthoDB" id="17458at2759"/>
<accession>A0A9W9SQC6</accession>
<feature type="region of interest" description="Disordered" evidence="2">
    <location>
        <begin position="249"/>
        <end position="297"/>
    </location>
</feature>
<evidence type="ECO:0000313" key="5">
    <source>
        <dbReference type="Proteomes" id="UP001147752"/>
    </source>
</evidence>
<evidence type="ECO:0000256" key="1">
    <source>
        <dbReference type="ARBA" id="ARBA00023186"/>
    </source>
</evidence>
<dbReference type="PANTHER" id="PTHR44145">
    <property type="entry name" value="DNAJ HOMOLOG SUBFAMILY A MEMBER 3, MITOCHONDRIAL"/>
    <property type="match status" value="1"/>
</dbReference>
<dbReference type="SMART" id="SM00271">
    <property type="entry name" value="DnaJ"/>
    <property type="match status" value="1"/>
</dbReference>
<protein>
    <recommendedName>
        <fullName evidence="3">J domain-containing protein</fullName>
    </recommendedName>
</protein>
<dbReference type="InterPro" id="IPR018253">
    <property type="entry name" value="DnaJ_domain_CS"/>
</dbReference>
<dbReference type="Pfam" id="PF00226">
    <property type="entry name" value="DnaJ"/>
    <property type="match status" value="1"/>
</dbReference>
<organism evidence="4 5">
    <name type="scientific">Penicillium concentricum</name>
    <dbReference type="NCBI Taxonomy" id="293559"/>
    <lineage>
        <taxon>Eukaryota</taxon>
        <taxon>Fungi</taxon>
        <taxon>Dikarya</taxon>
        <taxon>Ascomycota</taxon>
        <taxon>Pezizomycotina</taxon>
        <taxon>Eurotiomycetes</taxon>
        <taxon>Eurotiomycetidae</taxon>
        <taxon>Eurotiales</taxon>
        <taxon>Aspergillaceae</taxon>
        <taxon>Penicillium</taxon>
    </lineage>
</organism>
<dbReference type="SUPFAM" id="SSF46565">
    <property type="entry name" value="Chaperone J-domain"/>
    <property type="match status" value="1"/>
</dbReference>
<dbReference type="RefSeq" id="XP_056582487.1">
    <property type="nucleotide sequence ID" value="XM_056718352.1"/>
</dbReference>
<dbReference type="InterPro" id="IPR036869">
    <property type="entry name" value="J_dom_sf"/>
</dbReference>
<comment type="caution">
    <text evidence="4">The sequence shown here is derived from an EMBL/GenBank/DDBJ whole genome shotgun (WGS) entry which is preliminary data.</text>
</comment>
<proteinExistence type="predicted"/>
<feature type="compositionally biased region" description="Basic and acidic residues" evidence="2">
    <location>
        <begin position="287"/>
        <end position="297"/>
    </location>
</feature>
<evidence type="ECO:0000259" key="3">
    <source>
        <dbReference type="PROSITE" id="PS50076"/>
    </source>
</evidence>
<dbReference type="InterPro" id="IPR051938">
    <property type="entry name" value="Apopto_cytoskel_mod"/>
</dbReference>
<dbReference type="AlphaFoldDB" id="A0A9W9SQC6"/>
<evidence type="ECO:0000313" key="4">
    <source>
        <dbReference type="EMBL" id="KAJ5382711.1"/>
    </source>
</evidence>
<dbReference type="EMBL" id="JAPZBT010000001">
    <property type="protein sequence ID" value="KAJ5382711.1"/>
    <property type="molecule type" value="Genomic_DNA"/>
</dbReference>
<dbReference type="PROSITE" id="PS00636">
    <property type="entry name" value="DNAJ_1"/>
    <property type="match status" value="1"/>
</dbReference>
<keyword evidence="1" id="KW-0143">Chaperone</keyword>
<reference evidence="4" key="1">
    <citation type="submission" date="2022-12" db="EMBL/GenBank/DDBJ databases">
        <authorList>
            <person name="Petersen C."/>
        </authorList>
    </citation>
    <scope>NUCLEOTIDE SEQUENCE</scope>
    <source>
        <strain evidence="4">IBT 3081</strain>
    </source>
</reference>
<dbReference type="InterPro" id="IPR001623">
    <property type="entry name" value="DnaJ_domain"/>
</dbReference>
<gene>
    <name evidence="4" type="ORF">N7517_000622</name>
</gene>
<feature type="domain" description="J" evidence="3">
    <location>
        <begin position="64"/>
        <end position="136"/>
    </location>
</feature>
<evidence type="ECO:0000256" key="2">
    <source>
        <dbReference type="SAM" id="MobiDB-lite"/>
    </source>
</evidence>
<reference evidence="4" key="2">
    <citation type="journal article" date="2023" name="IMA Fungus">
        <title>Comparative genomic study of the Penicillium genus elucidates a diverse pangenome and 15 lateral gene transfer events.</title>
        <authorList>
            <person name="Petersen C."/>
            <person name="Sorensen T."/>
            <person name="Nielsen M.R."/>
            <person name="Sondergaard T.E."/>
            <person name="Sorensen J.L."/>
            <person name="Fitzpatrick D.A."/>
            <person name="Frisvad J.C."/>
            <person name="Nielsen K.L."/>
        </authorList>
    </citation>
    <scope>NUCLEOTIDE SEQUENCE</scope>
    <source>
        <strain evidence="4">IBT 3081</strain>
    </source>
</reference>
<dbReference type="CDD" id="cd06257">
    <property type="entry name" value="DnaJ"/>
    <property type="match status" value="1"/>
</dbReference>
<dbReference type="PANTHER" id="PTHR44145:SF3">
    <property type="entry name" value="DNAJ HOMOLOG SUBFAMILY A MEMBER 3, MITOCHONDRIAL"/>
    <property type="match status" value="1"/>
</dbReference>
<dbReference type="Gene3D" id="1.10.287.110">
    <property type="entry name" value="DnaJ domain"/>
    <property type="match status" value="1"/>
</dbReference>